<comment type="caution">
    <text evidence="3">The sequence shown here is derived from an EMBL/GenBank/DDBJ whole genome shotgun (WGS) entry which is preliminary data.</text>
</comment>
<name>A0A4E0RJV3_FASHE</name>
<evidence type="ECO:0000259" key="2">
    <source>
        <dbReference type="PROSITE" id="PS50888"/>
    </source>
</evidence>
<protein>
    <recommendedName>
        <fullName evidence="2">BHLH domain-containing protein</fullName>
    </recommendedName>
</protein>
<feature type="compositionally biased region" description="Polar residues" evidence="1">
    <location>
        <begin position="20"/>
        <end position="39"/>
    </location>
</feature>
<feature type="region of interest" description="Disordered" evidence="1">
    <location>
        <begin position="1"/>
        <end position="72"/>
    </location>
</feature>
<organism evidence="3 4">
    <name type="scientific">Fasciola hepatica</name>
    <name type="common">Liver fluke</name>
    <dbReference type="NCBI Taxonomy" id="6192"/>
    <lineage>
        <taxon>Eukaryota</taxon>
        <taxon>Metazoa</taxon>
        <taxon>Spiralia</taxon>
        <taxon>Lophotrochozoa</taxon>
        <taxon>Platyhelminthes</taxon>
        <taxon>Trematoda</taxon>
        <taxon>Digenea</taxon>
        <taxon>Plagiorchiida</taxon>
        <taxon>Echinostomata</taxon>
        <taxon>Echinostomatoidea</taxon>
        <taxon>Fasciolidae</taxon>
        <taxon>Fasciola</taxon>
    </lineage>
</organism>
<evidence type="ECO:0000313" key="3">
    <source>
        <dbReference type="EMBL" id="THD27673.1"/>
    </source>
</evidence>
<evidence type="ECO:0000313" key="4">
    <source>
        <dbReference type="Proteomes" id="UP000230066"/>
    </source>
</evidence>
<dbReference type="GO" id="GO:0046983">
    <property type="term" value="F:protein dimerization activity"/>
    <property type="evidence" value="ECO:0007669"/>
    <property type="project" value="InterPro"/>
</dbReference>
<feature type="domain" description="BHLH" evidence="2">
    <location>
        <begin position="63"/>
        <end position="120"/>
    </location>
</feature>
<feature type="compositionally biased region" description="Basic residues" evidence="1">
    <location>
        <begin position="62"/>
        <end position="72"/>
    </location>
</feature>
<dbReference type="SUPFAM" id="SSF47459">
    <property type="entry name" value="HLH, helix-loop-helix DNA-binding domain"/>
    <property type="match status" value="1"/>
</dbReference>
<proteinExistence type="predicted"/>
<gene>
    <name evidence="3" type="ORF">D915_001526</name>
</gene>
<evidence type="ECO:0000256" key="1">
    <source>
        <dbReference type="SAM" id="MobiDB-lite"/>
    </source>
</evidence>
<feature type="region of interest" description="Disordered" evidence="1">
    <location>
        <begin position="315"/>
        <end position="342"/>
    </location>
</feature>
<dbReference type="PROSITE" id="PS50888">
    <property type="entry name" value="BHLH"/>
    <property type="match status" value="1"/>
</dbReference>
<feature type="region of interest" description="Disordered" evidence="1">
    <location>
        <begin position="143"/>
        <end position="167"/>
    </location>
</feature>
<dbReference type="AlphaFoldDB" id="A0A4E0RJV3"/>
<keyword evidence="4" id="KW-1185">Reference proteome</keyword>
<sequence length="342" mass="38611">MAGQQFALELPIPLDLLQSRKMSQTPSSMPNKPNDNNLNGPPAAKKSKRGRRSTVPPEQREHVRRLKKQNMERRRRACIADKMNALHTLAMNLIGEDPTQYQKAEKADLLNMCYNVFEHLVTVVNEEPDIRIRVQRIMEQSKDRVTSQYNVSPSSSNPLPSFPRHKQNNILSDEDKENQPNLLSSSVRPSISLSDHHFSTGSQQYTPLQRPPFLPNELYANRANECPFEITTQELPWNSNSNLLISPRTTIPAQLSSLDSGIEQSDQSTQPYSVWNLTSDFSRPDSSSTRDPLSSSPIISVVRKHCCAQKTTEILNKRAKGSPTGHDAAPAHSTPLWRPYLE</sequence>
<dbReference type="Gene3D" id="4.10.280.10">
    <property type="entry name" value="Helix-loop-helix DNA-binding domain"/>
    <property type="match status" value="1"/>
</dbReference>
<dbReference type="InterPro" id="IPR036638">
    <property type="entry name" value="HLH_DNA-bd_sf"/>
</dbReference>
<dbReference type="EMBL" id="JXXN02000355">
    <property type="protein sequence ID" value="THD27673.1"/>
    <property type="molecule type" value="Genomic_DNA"/>
</dbReference>
<accession>A0A4E0RJV3</accession>
<dbReference type="Proteomes" id="UP000230066">
    <property type="component" value="Unassembled WGS sequence"/>
</dbReference>
<dbReference type="InterPro" id="IPR011598">
    <property type="entry name" value="bHLH_dom"/>
</dbReference>
<reference evidence="3" key="1">
    <citation type="submission" date="2019-03" db="EMBL/GenBank/DDBJ databases">
        <title>Improved annotation for the trematode Fasciola hepatica.</title>
        <authorList>
            <person name="Choi Y.-J."/>
            <person name="Martin J."/>
            <person name="Mitreva M."/>
        </authorList>
    </citation>
    <scope>NUCLEOTIDE SEQUENCE [LARGE SCALE GENOMIC DNA]</scope>
</reference>